<keyword evidence="1" id="KW-0378">Hydrolase</keyword>
<accession>A0ACB8SBI0</accession>
<dbReference type="Proteomes" id="UP000814033">
    <property type="component" value="Unassembled WGS sequence"/>
</dbReference>
<sequence length="250" mass="27453">MSFCDNCFKGVLHEGNTEGAWETINGIEAYVGTPTVEYPKDKAIIFLTDVFGIQLINNKLLVDGLAQNGFKVYAPDLFEGDPIPENRLTPDGKPFDMAKWRSAHGFDVTRPRVQALLDGLKEQGVVTYGATGYCYGARLTFDFAFENAIAASVVAHPSALELGDLDKYATTSKAPLLINSCEVDKAFPPDKQAKADAVLGEGKFAPGYRREHFEGCEHGFAVRGDLSNPVIRKAKEAAFKNTVEWFLKHL</sequence>
<gene>
    <name evidence="1" type="ORF">FA95DRAFT_1552667</name>
</gene>
<keyword evidence="2" id="KW-1185">Reference proteome</keyword>
<protein>
    <submittedName>
        <fullName evidence="1">Dienelactone hydrolase endo-1,3,1,4-beta-D-glucanase</fullName>
    </submittedName>
</protein>
<comment type="caution">
    <text evidence="1">The sequence shown here is derived from an EMBL/GenBank/DDBJ whole genome shotgun (WGS) entry which is preliminary data.</text>
</comment>
<evidence type="ECO:0000313" key="1">
    <source>
        <dbReference type="EMBL" id="KAI0053183.1"/>
    </source>
</evidence>
<reference evidence="1" key="2">
    <citation type="journal article" date="2022" name="New Phytol.">
        <title>Evolutionary transition to the ectomycorrhizal habit in the genomes of a hyperdiverse lineage of mushroom-forming fungi.</title>
        <authorList>
            <person name="Looney B."/>
            <person name="Miyauchi S."/>
            <person name="Morin E."/>
            <person name="Drula E."/>
            <person name="Courty P.E."/>
            <person name="Kohler A."/>
            <person name="Kuo A."/>
            <person name="LaButti K."/>
            <person name="Pangilinan J."/>
            <person name="Lipzen A."/>
            <person name="Riley R."/>
            <person name="Andreopoulos W."/>
            <person name="He G."/>
            <person name="Johnson J."/>
            <person name="Nolan M."/>
            <person name="Tritt A."/>
            <person name="Barry K.W."/>
            <person name="Grigoriev I.V."/>
            <person name="Nagy L.G."/>
            <person name="Hibbett D."/>
            <person name="Henrissat B."/>
            <person name="Matheny P.B."/>
            <person name="Labbe J."/>
            <person name="Martin F.M."/>
        </authorList>
    </citation>
    <scope>NUCLEOTIDE SEQUENCE</scope>
    <source>
        <strain evidence="1">FP105234-sp</strain>
    </source>
</reference>
<organism evidence="1 2">
    <name type="scientific">Auriscalpium vulgare</name>
    <dbReference type="NCBI Taxonomy" id="40419"/>
    <lineage>
        <taxon>Eukaryota</taxon>
        <taxon>Fungi</taxon>
        <taxon>Dikarya</taxon>
        <taxon>Basidiomycota</taxon>
        <taxon>Agaricomycotina</taxon>
        <taxon>Agaricomycetes</taxon>
        <taxon>Russulales</taxon>
        <taxon>Auriscalpiaceae</taxon>
        <taxon>Auriscalpium</taxon>
    </lineage>
</organism>
<dbReference type="EMBL" id="MU275841">
    <property type="protein sequence ID" value="KAI0053183.1"/>
    <property type="molecule type" value="Genomic_DNA"/>
</dbReference>
<evidence type="ECO:0000313" key="2">
    <source>
        <dbReference type="Proteomes" id="UP000814033"/>
    </source>
</evidence>
<proteinExistence type="predicted"/>
<name>A0ACB8SBI0_9AGAM</name>
<reference evidence="1" key="1">
    <citation type="submission" date="2021-02" db="EMBL/GenBank/DDBJ databases">
        <authorList>
            <consortium name="DOE Joint Genome Institute"/>
            <person name="Ahrendt S."/>
            <person name="Looney B.P."/>
            <person name="Miyauchi S."/>
            <person name="Morin E."/>
            <person name="Drula E."/>
            <person name="Courty P.E."/>
            <person name="Chicoki N."/>
            <person name="Fauchery L."/>
            <person name="Kohler A."/>
            <person name="Kuo A."/>
            <person name="Labutti K."/>
            <person name="Pangilinan J."/>
            <person name="Lipzen A."/>
            <person name="Riley R."/>
            <person name="Andreopoulos W."/>
            <person name="He G."/>
            <person name="Johnson J."/>
            <person name="Barry K.W."/>
            <person name="Grigoriev I.V."/>
            <person name="Nagy L."/>
            <person name="Hibbett D."/>
            <person name="Henrissat B."/>
            <person name="Matheny P.B."/>
            <person name="Labbe J."/>
            <person name="Martin F."/>
        </authorList>
    </citation>
    <scope>NUCLEOTIDE SEQUENCE</scope>
    <source>
        <strain evidence="1">FP105234-sp</strain>
    </source>
</reference>